<comment type="caution">
    <text evidence="4">The sequence shown here is derived from an EMBL/GenBank/DDBJ whole genome shotgun (WGS) entry which is preliminary data.</text>
</comment>
<organism evidence="4 5">
    <name type="scientific">Dreissena polymorpha</name>
    <name type="common">Zebra mussel</name>
    <name type="synonym">Mytilus polymorpha</name>
    <dbReference type="NCBI Taxonomy" id="45954"/>
    <lineage>
        <taxon>Eukaryota</taxon>
        <taxon>Metazoa</taxon>
        <taxon>Spiralia</taxon>
        <taxon>Lophotrochozoa</taxon>
        <taxon>Mollusca</taxon>
        <taxon>Bivalvia</taxon>
        <taxon>Autobranchia</taxon>
        <taxon>Heteroconchia</taxon>
        <taxon>Euheterodonta</taxon>
        <taxon>Imparidentia</taxon>
        <taxon>Neoheterodontei</taxon>
        <taxon>Myida</taxon>
        <taxon>Dreissenoidea</taxon>
        <taxon>Dreissenidae</taxon>
        <taxon>Dreissena</taxon>
    </lineage>
</organism>
<keyword evidence="1" id="KW-0479">Metal-binding</keyword>
<keyword evidence="2" id="KW-0175">Coiled coil</keyword>
<evidence type="ECO:0000313" key="5">
    <source>
        <dbReference type="Proteomes" id="UP000828390"/>
    </source>
</evidence>
<accession>A0A9D4HSW6</accession>
<dbReference type="Proteomes" id="UP000828390">
    <property type="component" value="Unassembled WGS sequence"/>
</dbReference>
<keyword evidence="1" id="KW-0862">Zinc</keyword>
<evidence type="ECO:0000313" key="4">
    <source>
        <dbReference type="EMBL" id="KAH3728278.1"/>
    </source>
</evidence>
<evidence type="ECO:0000256" key="1">
    <source>
        <dbReference type="PROSITE-ProRule" id="PRU00024"/>
    </source>
</evidence>
<evidence type="ECO:0000256" key="2">
    <source>
        <dbReference type="SAM" id="Coils"/>
    </source>
</evidence>
<dbReference type="SUPFAM" id="SSF57845">
    <property type="entry name" value="B-box zinc-binding domain"/>
    <property type="match status" value="1"/>
</dbReference>
<dbReference type="GO" id="GO:0061630">
    <property type="term" value="F:ubiquitin protein ligase activity"/>
    <property type="evidence" value="ECO:0007669"/>
    <property type="project" value="TreeGrafter"/>
</dbReference>
<dbReference type="CDD" id="cd19776">
    <property type="entry name" value="Bbox2_TRIM25_C-IV"/>
    <property type="match status" value="1"/>
</dbReference>
<reference evidence="4" key="1">
    <citation type="journal article" date="2019" name="bioRxiv">
        <title>The Genome of the Zebra Mussel, Dreissena polymorpha: A Resource for Invasive Species Research.</title>
        <authorList>
            <person name="McCartney M.A."/>
            <person name="Auch B."/>
            <person name="Kono T."/>
            <person name="Mallez S."/>
            <person name="Zhang Y."/>
            <person name="Obille A."/>
            <person name="Becker A."/>
            <person name="Abrahante J.E."/>
            <person name="Garbe J."/>
            <person name="Badalamenti J.P."/>
            <person name="Herman A."/>
            <person name="Mangelson H."/>
            <person name="Liachko I."/>
            <person name="Sullivan S."/>
            <person name="Sone E.D."/>
            <person name="Koren S."/>
            <person name="Silverstein K.A.T."/>
            <person name="Beckman K.B."/>
            <person name="Gohl D.M."/>
        </authorList>
    </citation>
    <scope>NUCLEOTIDE SEQUENCE</scope>
    <source>
        <strain evidence="4">Duluth1</strain>
        <tissue evidence="4">Whole animal</tissue>
    </source>
</reference>
<dbReference type="PANTHER" id="PTHR25462:SF296">
    <property type="entry name" value="MEIOTIC P26, ISOFORM F"/>
    <property type="match status" value="1"/>
</dbReference>
<dbReference type="InterPro" id="IPR000315">
    <property type="entry name" value="Znf_B-box"/>
</dbReference>
<gene>
    <name evidence="4" type="ORF">DPMN_054232</name>
</gene>
<dbReference type="GO" id="GO:0008270">
    <property type="term" value="F:zinc ion binding"/>
    <property type="evidence" value="ECO:0007669"/>
    <property type="project" value="UniProtKB-KW"/>
</dbReference>
<dbReference type="PROSITE" id="PS50119">
    <property type="entry name" value="ZF_BBOX"/>
    <property type="match status" value="1"/>
</dbReference>
<feature type="coiled-coil region" evidence="2">
    <location>
        <begin position="185"/>
        <end position="227"/>
    </location>
</feature>
<keyword evidence="5" id="KW-1185">Reference proteome</keyword>
<keyword evidence="1" id="KW-0863">Zinc-finger</keyword>
<dbReference type="Gene3D" id="3.30.160.60">
    <property type="entry name" value="Classic Zinc Finger"/>
    <property type="match status" value="1"/>
</dbReference>
<dbReference type="PANTHER" id="PTHR25462">
    <property type="entry name" value="BONUS, ISOFORM C-RELATED"/>
    <property type="match status" value="1"/>
</dbReference>
<dbReference type="EMBL" id="JAIWYP010000012">
    <property type="protein sequence ID" value="KAH3728278.1"/>
    <property type="molecule type" value="Genomic_DNA"/>
</dbReference>
<protein>
    <recommendedName>
        <fullName evidence="3">B box-type domain-containing protein</fullName>
    </recommendedName>
</protein>
<sequence length="332" mass="37808">MKCPKPECGVEGEGKFCIECGTMLAKTIDHTGVDRVKCLQNEHREHDAETACQPCKRKHKSETATRFYKSCTEFLCNECSNNHQIYIPGRHDLVNIQNMKTLPVVVDVNRMDMCKEHNKEIEFFCEDHSKLCCSTCAFIHRKCDTVEDLHTPKESACLELKTIKDSLITLGTKIDSFTAFSQQLAEDLNIALDNIVIEAETIESQILKRLKDEKHRLMVEIENVKTEETTKFSKAKVDSPELKTILEDIFPICSTVLEHGSPTQKVIVAKRVGIKLKALENKQNEHRDSYSTPKVSAAFCRNLVTLINNDDNMLNLNVEYQSANKARDQKRS</sequence>
<dbReference type="AlphaFoldDB" id="A0A9D4HSW6"/>
<name>A0A9D4HSW6_DREPO</name>
<dbReference type="InterPro" id="IPR047153">
    <property type="entry name" value="TRIM45/56/19-like"/>
</dbReference>
<reference evidence="4" key="2">
    <citation type="submission" date="2020-11" db="EMBL/GenBank/DDBJ databases">
        <authorList>
            <person name="McCartney M.A."/>
            <person name="Auch B."/>
            <person name="Kono T."/>
            <person name="Mallez S."/>
            <person name="Becker A."/>
            <person name="Gohl D.M."/>
            <person name="Silverstein K.A.T."/>
            <person name="Koren S."/>
            <person name="Bechman K.B."/>
            <person name="Herman A."/>
            <person name="Abrahante J.E."/>
            <person name="Garbe J."/>
        </authorList>
    </citation>
    <scope>NUCLEOTIDE SEQUENCE</scope>
    <source>
        <strain evidence="4">Duluth1</strain>
        <tissue evidence="4">Whole animal</tissue>
    </source>
</reference>
<feature type="domain" description="B box-type" evidence="3">
    <location>
        <begin position="109"/>
        <end position="148"/>
    </location>
</feature>
<evidence type="ECO:0000259" key="3">
    <source>
        <dbReference type="PROSITE" id="PS50119"/>
    </source>
</evidence>
<proteinExistence type="predicted"/>